<keyword evidence="8 9" id="KW-0234">DNA repair</keyword>
<protein>
    <recommendedName>
        <fullName evidence="5 9">Uracil-DNA glycosylase</fullName>
        <shortName evidence="9">UDG</shortName>
        <ecNumber evidence="4 9">3.2.2.27</ecNumber>
    </recommendedName>
</protein>
<dbReference type="InterPro" id="IPR002043">
    <property type="entry name" value="UDG_fam1"/>
</dbReference>
<dbReference type="NCBIfam" id="NF003589">
    <property type="entry name" value="PRK05254.1-2"/>
    <property type="match status" value="1"/>
</dbReference>
<dbReference type="SMART" id="SM00986">
    <property type="entry name" value="UDG"/>
    <property type="match status" value="1"/>
</dbReference>
<dbReference type="Proteomes" id="UP001549055">
    <property type="component" value="Unassembled WGS sequence"/>
</dbReference>
<dbReference type="SMART" id="SM00987">
    <property type="entry name" value="UreE_C"/>
    <property type="match status" value="1"/>
</dbReference>
<evidence type="ECO:0000259" key="12">
    <source>
        <dbReference type="SMART" id="SM00986"/>
    </source>
</evidence>
<dbReference type="GO" id="GO:0004844">
    <property type="term" value="F:uracil DNA N-glycosylase activity"/>
    <property type="evidence" value="ECO:0007669"/>
    <property type="project" value="UniProtKB-EC"/>
</dbReference>
<evidence type="ECO:0000313" key="13">
    <source>
        <dbReference type="EMBL" id="MET3644477.1"/>
    </source>
</evidence>
<evidence type="ECO:0000256" key="5">
    <source>
        <dbReference type="ARBA" id="ARBA00018429"/>
    </source>
</evidence>
<dbReference type="InterPro" id="IPR005122">
    <property type="entry name" value="Uracil-DNA_glycosylase-like"/>
</dbReference>
<evidence type="ECO:0000256" key="1">
    <source>
        <dbReference type="ARBA" id="ARBA00001400"/>
    </source>
</evidence>
<dbReference type="NCBIfam" id="NF003592">
    <property type="entry name" value="PRK05254.1-5"/>
    <property type="match status" value="1"/>
</dbReference>
<evidence type="ECO:0000256" key="2">
    <source>
        <dbReference type="ARBA" id="ARBA00002631"/>
    </source>
</evidence>
<comment type="caution">
    <text evidence="13">The sequence shown here is derived from an EMBL/GenBank/DDBJ whole genome shotgun (WGS) entry which is preliminary data.</text>
</comment>
<keyword evidence="7 9" id="KW-0378">Hydrolase</keyword>
<dbReference type="SUPFAM" id="SSF52141">
    <property type="entry name" value="Uracil-DNA glycosylase-like"/>
    <property type="match status" value="1"/>
</dbReference>
<comment type="catalytic activity">
    <reaction evidence="1 9 11">
        <text>Hydrolyzes single-stranded DNA or mismatched double-stranded DNA and polynucleotides, releasing free uracil.</text>
        <dbReference type="EC" id="3.2.2.27"/>
    </reaction>
</comment>
<dbReference type="EMBL" id="JBEPMK010000003">
    <property type="protein sequence ID" value="MET3644477.1"/>
    <property type="molecule type" value="Genomic_DNA"/>
</dbReference>
<dbReference type="PANTHER" id="PTHR11264">
    <property type="entry name" value="URACIL-DNA GLYCOSYLASE"/>
    <property type="match status" value="1"/>
</dbReference>
<evidence type="ECO:0000256" key="9">
    <source>
        <dbReference type="HAMAP-Rule" id="MF_00148"/>
    </source>
</evidence>
<dbReference type="InterPro" id="IPR018085">
    <property type="entry name" value="Ura-DNA_Glyclase_AS"/>
</dbReference>
<dbReference type="HAMAP" id="MF_00148">
    <property type="entry name" value="UDG"/>
    <property type="match status" value="1"/>
</dbReference>
<comment type="subcellular location">
    <subcellularLocation>
        <location evidence="9">Cytoplasm</location>
    </subcellularLocation>
</comment>
<feature type="active site" description="Proton acceptor" evidence="9 10">
    <location>
        <position position="63"/>
    </location>
</feature>
<keyword evidence="9" id="KW-0963">Cytoplasm</keyword>
<dbReference type="PANTHER" id="PTHR11264:SF0">
    <property type="entry name" value="URACIL-DNA GLYCOSYLASE"/>
    <property type="match status" value="1"/>
</dbReference>
<dbReference type="Pfam" id="PF03167">
    <property type="entry name" value="UDG"/>
    <property type="match status" value="1"/>
</dbReference>
<evidence type="ECO:0000256" key="3">
    <source>
        <dbReference type="ARBA" id="ARBA00008184"/>
    </source>
</evidence>
<dbReference type="InterPro" id="IPR036895">
    <property type="entry name" value="Uracil-DNA_glycosylase-like_sf"/>
</dbReference>
<keyword evidence="14" id="KW-1185">Reference proteome</keyword>
<evidence type="ECO:0000256" key="7">
    <source>
        <dbReference type="ARBA" id="ARBA00022801"/>
    </source>
</evidence>
<proteinExistence type="inferred from homology"/>
<evidence type="ECO:0000313" key="14">
    <source>
        <dbReference type="Proteomes" id="UP001549055"/>
    </source>
</evidence>
<evidence type="ECO:0000256" key="10">
    <source>
        <dbReference type="PROSITE-ProRule" id="PRU10072"/>
    </source>
</evidence>
<dbReference type="Gene3D" id="3.40.470.10">
    <property type="entry name" value="Uracil-DNA glycosylase-like domain"/>
    <property type="match status" value="1"/>
</dbReference>
<evidence type="ECO:0000256" key="8">
    <source>
        <dbReference type="ARBA" id="ARBA00023204"/>
    </source>
</evidence>
<dbReference type="CDD" id="cd10027">
    <property type="entry name" value="UDG-F1-like"/>
    <property type="match status" value="1"/>
</dbReference>
<feature type="domain" description="Uracil-DNA glycosylase-like" evidence="12">
    <location>
        <begin position="48"/>
        <end position="206"/>
    </location>
</feature>
<evidence type="ECO:0000256" key="4">
    <source>
        <dbReference type="ARBA" id="ARBA00012030"/>
    </source>
</evidence>
<accession>A0ABV2JKP9</accession>
<dbReference type="NCBIfam" id="NF003588">
    <property type="entry name" value="PRK05254.1-1"/>
    <property type="match status" value="1"/>
</dbReference>
<dbReference type="NCBIfam" id="NF003591">
    <property type="entry name" value="PRK05254.1-4"/>
    <property type="match status" value="1"/>
</dbReference>
<reference evidence="13 14" key="1">
    <citation type="submission" date="2024-06" db="EMBL/GenBank/DDBJ databases">
        <title>Genomic Encyclopedia of Type Strains, Phase IV (KMG-IV): sequencing the most valuable type-strain genomes for metagenomic binning, comparative biology and taxonomic classification.</title>
        <authorList>
            <person name="Goeker M."/>
        </authorList>
    </citation>
    <scope>NUCLEOTIDE SEQUENCE [LARGE SCALE GENOMIC DNA]</scope>
    <source>
        <strain evidence="13 14">DSM 15349</strain>
    </source>
</reference>
<gene>
    <name evidence="9" type="primary">ung</name>
    <name evidence="13" type="ORF">ABID27_001101</name>
</gene>
<dbReference type="RefSeq" id="WP_354280801.1">
    <property type="nucleotide sequence ID" value="NZ_JBEPMK010000003.1"/>
</dbReference>
<dbReference type="EC" id="3.2.2.27" evidence="4 9"/>
<name>A0ABV2JKP9_9STRE</name>
<evidence type="ECO:0000256" key="11">
    <source>
        <dbReference type="RuleBase" id="RU003780"/>
    </source>
</evidence>
<evidence type="ECO:0000256" key="6">
    <source>
        <dbReference type="ARBA" id="ARBA00022763"/>
    </source>
</evidence>
<comment type="similarity">
    <text evidence="3 9 11">Belongs to the uracil-DNA glycosylase (UDG) superfamily. UNG family.</text>
</comment>
<dbReference type="NCBIfam" id="TIGR00628">
    <property type="entry name" value="ung"/>
    <property type="match status" value="1"/>
</dbReference>
<keyword evidence="13" id="KW-0326">Glycosidase</keyword>
<keyword evidence="6 9" id="KW-0227">DNA damage</keyword>
<organism evidence="13 14">
    <name type="scientific">Streptococcus gallinaceus</name>
    <dbReference type="NCBI Taxonomy" id="165758"/>
    <lineage>
        <taxon>Bacteria</taxon>
        <taxon>Bacillati</taxon>
        <taxon>Bacillota</taxon>
        <taxon>Bacilli</taxon>
        <taxon>Lactobacillales</taxon>
        <taxon>Streptococcaceae</taxon>
        <taxon>Streptococcus</taxon>
    </lineage>
</organism>
<sequence length="218" mass="24279">MVEHSSWHRAIQEQLPEHYFGKINAFLDQVYQQGQVYPPREKVFAALQKTPLEEVKVVILGQDPYHGPGQAQGLSFSVPTNFPAPPSLQNILKELGQDLGEKKDHDLTSWAEQGVLLLNACLTVPAGQANGHAGLIWEPFTDAVIKVVNAQEQPVVFILWGAYARKKKAMITNPHHLVLESAHPSPLSSYRGFFGSRPFSKANHFLAENGRAAIDWLR</sequence>
<dbReference type="PROSITE" id="PS00130">
    <property type="entry name" value="U_DNA_GLYCOSYLASE"/>
    <property type="match status" value="1"/>
</dbReference>
<comment type="function">
    <text evidence="2 9 11">Excises uracil residues from the DNA which can arise as a result of misincorporation of dUMP residues by DNA polymerase or due to deamination of cytosine.</text>
</comment>